<evidence type="ECO:0000313" key="1">
    <source>
        <dbReference type="EMBL" id="GAA0746758.1"/>
    </source>
</evidence>
<name>A0ABP3V2E2_9FLAO</name>
<reference evidence="2" key="1">
    <citation type="journal article" date="2019" name="Int. J. Syst. Evol. Microbiol.">
        <title>The Global Catalogue of Microorganisms (GCM) 10K type strain sequencing project: providing services to taxonomists for standard genome sequencing and annotation.</title>
        <authorList>
            <consortium name="The Broad Institute Genomics Platform"/>
            <consortium name="The Broad Institute Genome Sequencing Center for Infectious Disease"/>
            <person name="Wu L."/>
            <person name="Ma J."/>
        </authorList>
    </citation>
    <scope>NUCLEOTIDE SEQUENCE [LARGE SCALE GENOMIC DNA]</scope>
    <source>
        <strain evidence="2">JCM 15976</strain>
    </source>
</reference>
<dbReference type="EMBL" id="BAAAGF010000003">
    <property type="protein sequence ID" value="GAA0746758.1"/>
    <property type="molecule type" value="Genomic_DNA"/>
</dbReference>
<dbReference type="InterPro" id="IPR012505">
    <property type="entry name" value="YbbR"/>
</dbReference>
<comment type="caution">
    <text evidence="1">The sequence shown here is derived from an EMBL/GenBank/DDBJ whole genome shotgun (WGS) entry which is preliminary data.</text>
</comment>
<accession>A0ABP3V2E2</accession>
<dbReference type="RefSeq" id="WP_131507128.1">
    <property type="nucleotide sequence ID" value="NZ_BAAAGF010000003.1"/>
</dbReference>
<dbReference type="Pfam" id="PF07949">
    <property type="entry name" value="YbbR"/>
    <property type="match status" value="1"/>
</dbReference>
<dbReference type="PANTHER" id="PTHR37804:SF1">
    <property type="entry name" value="CDAA REGULATORY PROTEIN CDAR"/>
    <property type="match status" value="1"/>
</dbReference>
<proteinExistence type="predicted"/>
<dbReference type="Gene3D" id="2.170.120.30">
    <property type="match status" value="1"/>
</dbReference>
<gene>
    <name evidence="1" type="ORF">GCM10009431_23410</name>
</gene>
<protein>
    <submittedName>
        <fullName evidence="1">YbbR-like domain-containing protein</fullName>
    </submittedName>
</protein>
<evidence type="ECO:0000313" key="2">
    <source>
        <dbReference type="Proteomes" id="UP001500736"/>
    </source>
</evidence>
<dbReference type="PANTHER" id="PTHR37804">
    <property type="entry name" value="CDAA REGULATORY PROTEIN CDAR"/>
    <property type="match status" value="1"/>
</dbReference>
<keyword evidence="2" id="KW-1185">Reference proteome</keyword>
<sequence>MVSKLKHKLLKSIKSKKLNVFGLFLLLAFLFLVISKLSKEYTESVNFAIKFSNVPEHYVLTKNDSANVNVVMNSHGFNLMPLYFSDHSLKVDFEKDLSLVDDHYIWVPNATVHNIKPQLGDKVEVVSIKPDTLKFSFQTLAVKKVPVVVDSKISFSSGYDLLNGLTVSPDSINVIAPQNVIDNIEFLNTKSLALKEVKSNINSKVNVVLPKVDYNIKLSENNVTVTGDVEKFTEGTIEVPLNINNTPNNATVNFFPKTVSVLYYLPLKNFKEIKLQDFRVECDYNEVSGSNRTFLTPKITRLPNVVKNAKIKQSKVDFILVE</sequence>
<organism evidence="1 2">
    <name type="scientific">Gaetbulibacter jejuensis</name>
    <dbReference type="NCBI Taxonomy" id="584607"/>
    <lineage>
        <taxon>Bacteria</taxon>
        <taxon>Pseudomonadati</taxon>
        <taxon>Bacteroidota</taxon>
        <taxon>Flavobacteriia</taxon>
        <taxon>Flavobacteriales</taxon>
        <taxon>Flavobacteriaceae</taxon>
        <taxon>Gaetbulibacter</taxon>
    </lineage>
</organism>
<dbReference type="Proteomes" id="UP001500736">
    <property type="component" value="Unassembled WGS sequence"/>
</dbReference>
<dbReference type="Gene3D" id="2.170.120.40">
    <property type="entry name" value="YbbR-like domain"/>
    <property type="match status" value="1"/>
</dbReference>
<dbReference type="InterPro" id="IPR053154">
    <property type="entry name" value="c-di-AMP_regulator"/>
</dbReference>